<dbReference type="InterPro" id="IPR003439">
    <property type="entry name" value="ABC_transporter-like_ATP-bd"/>
</dbReference>
<dbReference type="GO" id="GO:0005524">
    <property type="term" value="F:ATP binding"/>
    <property type="evidence" value="ECO:0007669"/>
    <property type="project" value="UniProtKB-KW"/>
</dbReference>
<dbReference type="GO" id="GO:0022857">
    <property type="term" value="F:transmembrane transporter activity"/>
    <property type="evidence" value="ECO:0007669"/>
    <property type="project" value="TreeGrafter"/>
</dbReference>
<reference evidence="5 6" key="1">
    <citation type="submission" date="2017-03" db="EMBL/GenBank/DDBJ databases">
        <authorList>
            <person name="Afonso C.L."/>
            <person name="Miller P.J."/>
            <person name="Scott M.A."/>
            <person name="Spackman E."/>
            <person name="Goraichik I."/>
            <person name="Dimitrov K.M."/>
            <person name="Suarez D.L."/>
            <person name="Swayne D.E."/>
        </authorList>
    </citation>
    <scope>NUCLEOTIDE SEQUENCE [LARGE SCALE GENOMIC DNA]</scope>
    <source>
        <strain evidence="5 6">Mu101</strain>
    </source>
</reference>
<evidence type="ECO:0000256" key="3">
    <source>
        <dbReference type="ARBA" id="ARBA00022840"/>
    </source>
</evidence>
<keyword evidence="3 5" id="KW-0067">ATP-binding</keyword>
<name>A0A2H1I1L9_BRELN</name>
<dbReference type="SMART" id="SM00382">
    <property type="entry name" value="AAA"/>
    <property type="match status" value="1"/>
</dbReference>
<sequence length="252" mass="27031">MTVSTLFTKEAALTTTLTATDLRRVVKSGPTTTDILRGCDLELHGGGLTAVVGHSGSGKSSLLMCLSGLDEPTSGTVTINGQDIYRQSASRRAHMLRTEIGFVFQQYNLVPFLTVEENITLPFQLDRAKVPRDTVSHLIESFGLGHRRRAPARTLSGGEQQRTALCRALARRPGIVFADEPTGALDSQSTGIVLHTLRQMADEGQMIVMVTHDLEAAAFADTVIVMHDGRTVATVGRTTSQELLGIMSGLGA</sequence>
<evidence type="ECO:0000313" key="5">
    <source>
        <dbReference type="EMBL" id="SMX69101.1"/>
    </source>
</evidence>
<dbReference type="SUPFAM" id="SSF52540">
    <property type="entry name" value="P-loop containing nucleoside triphosphate hydrolases"/>
    <property type="match status" value="1"/>
</dbReference>
<evidence type="ECO:0000313" key="6">
    <source>
        <dbReference type="Proteomes" id="UP000234498"/>
    </source>
</evidence>
<organism evidence="5 6">
    <name type="scientific">Brevibacterium linens</name>
    <dbReference type="NCBI Taxonomy" id="1703"/>
    <lineage>
        <taxon>Bacteria</taxon>
        <taxon>Bacillati</taxon>
        <taxon>Actinomycetota</taxon>
        <taxon>Actinomycetes</taxon>
        <taxon>Micrococcales</taxon>
        <taxon>Brevibacteriaceae</taxon>
        <taxon>Brevibacterium</taxon>
    </lineage>
</organism>
<dbReference type="EMBL" id="FXZA01000002">
    <property type="protein sequence ID" value="SMX69101.1"/>
    <property type="molecule type" value="Genomic_DNA"/>
</dbReference>
<feature type="domain" description="ABC transporter" evidence="4">
    <location>
        <begin position="20"/>
        <end position="247"/>
    </location>
</feature>
<dbReference type="PROSITE" id="PS50893">
    <property type="entry name" value="ABC_TRANSPORTER_2"/>
    <property type="match status" value="1"/>
</dbReference>
<protein>
    <submittedName>
        <fullName evidence="5">Putative ABC transport system ATP-binding protein</fullName>
    </submittedName>
</protein>
<dbReference type="PANTHER" id="PTHR24220:SF685">
    <property type="entry name" value="ABC TRANSPORTER RELATED"/>
    <property type="match status" value="1"/>
</dbReference>
<dbReference type="InterPro" id="IPR015854">
    <property type="entry name" value="ABC_transpr_LolD-like"/>
</dbReference>
<dbReference type="Pfam" id="PF00005">
    <property type="entry name" value="ABC_tran"/>
    <property type="match status" value="1"/>
</dbReference>
<dbReference type="AlphaFoldDB" id="A0A2H1I1L9"/>
<dbReference type="InterPro" id="IPR003593">
    <property type="entry name" value="AAA+_ATPase"/>
</dbReference>
<keyword evidence="1" id="KW-0813">Transport</keyword>
<dbReference type="GO" id="GO:0016887">
    <property type="term" value="F:ATP hydrolysis activity"/>
    <property type="evidence" value="ECO:0007669"/>
    <property type="project" value="InterPro"/>
</dbReference>
<dbReference type="Proteomes" id="UP000234498">
    <property type="component" value="Unassembled WGS sequence"/>
</dbReference>
<evidence type="ECO:0000256" key="2">
    <source>
        <dbReference type="ARBA" id="ARBA00022741"/>
    </source>
</evidence>
<dbReference type="CDD" id="cd03255">
    <property type="entry name" value="ABC_MJ0796_LolCDE_FtsE"/>
    <property type="match status" value="1"/>
</dbReference>
<dbReference type="InterPro" id="IPR027417">
    <property type="entry name" value="P-loop_NTPase"/>
</dbReference>
<evidence type="ECO:0000259" key="4">
    <source>
        <dbReference type="PROSITE" id="PS50893"/>
    </source>
</evidence>
<keyword evidence="2" id="KW-0547">Nucleotide-binding</keyword>
<evidence type="ECO:0000256" key="1">
    <source>
        <dbReference type="ARBA" id="ARBA00022448"/>
    </source>
</evidence>
<dbReference type="PANTHER" id="PTHR24220">
    <property type="entry name" value="IMPORT ATP-BINDING PROTEIN"/>
    <property type="match status" value="1"/>
</dbReference>
<proteinExistence type="predicted"/>
<dbReference type="InterPro" id="IPR017911">
    <property type="entry name" value="MacB-like_ATP-bd"/>
</dbReference>
<dbReference type="GO" id="GO:0005886">
    <property type="term" value="C:plasma membrane"/>
    <property type="evidence" value="ECO:0007669"/>
    <property type="project" value="TreeGrafter"/>
</dbReference>
<accession>A0A2H1I1L9</accession>
<gene>
    <name evidence="5" type="ORF">BLIN101_00708</name>
</gene>
<dbReference type="Gene3D" id="3.40.50.300">
    <property type="entry name" value="P-loop containing nucleotide triphosphate hydrolases"/>
    <property type="match status" value="1"/>
</dbReference>